<dbReference type="AlphaFoldDB" id="A0A1F5FII8"/>
<dbReference type="CDD" id="cd13566">
    <property type="entry name" value="PBP2_phosphate"/>
    <property type="match status" value="1"/>
</dbReference>
<dbReference type="Proteomes" id="UP000177187">
    <property type="component" value="Unassembled WGS sequence"/>
</dbReference>
<keyword evidence="2 4" id="KW-0813">Transport</keyword>
<dbReference type="InterPro" id="IPR050811">
    <property type="entry name" value="Phosphate_ABC_transporter"/>
</dbReference>
<evidence type="ECO:0000256" key="1">
    <source>
        <dbReference type="ARBA" id="ARBA00008725"/>
    </source>
</evidence>
<comment type="similarity">
    <text evidence="1 4">Belongs to the PstS family.</text>
</comment>
<dbReference type="NCBIfam" id="TIGR02136">
    <property type="entry name" value="ptsS_2"/>
    <property type="match status" value="1"/>
</dbReference>
<feature type="signal peptide" evidence="4">
    <location>
        <begin position="1"/>
        <end position="23"/>
    </location>
</feature>
<dbReference type="PANTHER" id="PTHR30570">
    <property type="entry name" value="PERIPLASMIC PHOSPHATE BINDING COMPONENT OF PHOSPHATE ABC TRANSPORTER"/>
    <property type="match status" value="1"/>
</dbReference>
<dbReference type="STRING" id="1817816.A2Y64_00190"/>
<dbReference type="GO" id="GO:0042301">
    <property type="term" value="F:phosphate ion binding"/>
    <property type="evidence" value="ECO:0007669"/>
    <property type="project" value="UniProtKB-UniRule"/>
</dbReference>
<dbReference type="InterPro" id="IPR011862">
    <property type="entry name" value="Phos-bd"/>
</dbReference>
<dbReference type="SUPFAM" id="SSF53850">
    <property type="entry name" value="Periplasmic binding protein-like II"/>
    <property type="match status" value="1"/>
</dbReference>
<evidence type="ECO:0000259" key="5">
    <source>
        <dbReference type="Pfam" id="PF12849"/>
    </source>
</evidence>
<name>A0A1F5FII8_9BACT</name>
<protein>
    <recommendedName>
        <fullName evidence="4">Phosphate-binding protein</fullName>
    </recommendedName>
</protein>
<feature type="chain" id="PRO_5027145669" description="Phosphate-binding protein" evidence="4">
    <location>
        <begin position="24"/>
        <end position="275"/>
    </location>
</feature>
<evidence type="ECO:0000256" key="4">
    <source>
        <dbReference type="RuleBase" id="RU367119"/>
    </source>
</evidence>
<comment type="caution">
    <text evidence="6">The sequence shown here is derived from an EMBL/GenBank/DDBJ whole genome shotgun (WGS) entry which is preliminary data.</text>
</comment>
<gene>
    <name evidence="6" type="ORF">A2Y64_00190</name>
</gene>
<evidence type="ECO:0000313" key="7">
    <source>
        <dbReference type="Proteomes" id="UP000177187"/>
    </source>
</evidence>
<dbReference type="PROSITE" id="PS51257">
    <property type="entry name" value="PROKAR_LIPOPROTEIN"/>
    <property type="match status" value="1"/>
</dbReference>
<dbReference type="InterPro" id="IPR024370">
    <property type="entry name" value="PBP_domain"/>
</dbReference>
<evidence type="ECO:0000313" key="6">
    <source>
        <dbReference type="EMBL" id="OGD79459.1"/>
    </source>
</evidence>
<comment type="function">
    <text evidence="4">Involved in the system for phosphate transport across the cytoplasmic membrane.</text>
</comment>
<dbReference type="GO" id="GO:0006817">
    <property type="term" value="P:phosphate ion transport"/>
    <property type="evidence" value="ECO:0007669"/>
    <property type="project" value="UniProtKB-UniRule"/>
</dbReference>
<dbReference type="Gene3D" id="3.40.190.10">
    <property type="entry name" value="Periplasmic binding protein-like II"/>
    <property type="match status" value="2"/>
</dbReference>
<accession>A0A1F5FII8</accession>
<dbReference type="Pfam" id="PF12849">
    <property type="entry name" value="PBP_like_2"/>
    <property type="match status" value="1"/>
</dbReference>
<evidence type="ECO:0000256" key="3">
    <source>
        <dbReference type="ARBA" id="ARBA00022729"/>
    </source>
</evidence>
<feature type="domain" description="PBP" evidence="5">
    <location>
        <begin position="28"/>
        <end position="261"/>
    </location>
</feature>
<reference evidence="6 7" key="1">
    <citation type="journal article" date="2016" name="Nat. Commun.">
        <title>Thousands of microbial genomes shed light on interconnected biogeochemical processes in an aquifer system.</title>
        <authorList>
            <person name="Anantharaman K."/>
            <person name="Brown C.T."/>
            <person name="Hug L.A."/>
            <person name="Sharon I."/>
            <person name="Castelle C.J."/>
            <person name="Probst A.J."/>
            <person name="Thomas B.C."/>
            <person name="Singh A."/>
            <person name="Wilkins M.J."/>
            <person name="Karaoz U."/>
            <person name="Brodie E.L."/>
            <person name="Williams K.H."/>
            <person name="Hubbard S.S."/>
            <person name="Banfield J.F."/>
        </authorList>
    </citation>
    <scope>NUCLEOTIDE SEQUENCE [LARGE SCALE GENOMIC DNA]</scope>
</reference>
<keyword evidence="3 4" id="KW-0732">Signal</keyword>
<organism evidence="6 7">
    <name type="scientific">Candidatus Coatesbacteria bacterium RBG_13_66_14</name>
    <dbReference type="NCBI Taxonomy" id="1817816"/>
    <lineage>
        <taxon>Bacteria</taxon>
        <taxon>Candidatus Coatesiibacteriota</taxon>
    </lineage>
</organism>
<dbReference type="PANTHER" id="PTHR30570:SF1">
    <property type="entry name" value="PHOSPHATE-BINDING PROTEIN PSTS"/>
    <property type="match status" value="1"/>
</dbReference>
<dbReference type="EMBL" id="MFAF01000010">
    <property type="protein sequence ID" value="OGD79459.1"/>
    <property type="molecule type" value="Genomic_DNA"/>
</dbReference>
<sequence>MHKYSTIPIALTLVLGMALTGCGGEGNGEPSEVVTLSVNGSTTVTPIMQCVAEVYEAADLEVSGTGSGDGITALIDGRTDLAMSSRKMKDKEKEDAAAKGVKPVEVVIARDGIAIVVHPSNPVSGLTLEQVKDIYLGKITNWKALGGPDAEIVPVTRDSASGTFEVFAELVMDKEPIVPGAVTQNSNGTVRSAVAESEGAIGYVGLGYVDKTVKAVAIDGVVPSEDTVNGGTYKIARDLNLYYPEGASQAVLDLVKFVLGKEGQKIVADEGFIPL</sequence>
<evidence type="ECO:0000256" key="2">
    <source>
        <dbReference type="ARBA" id="ARBA00022448"/>
    </source>
</evidence>
<keyword evidence="4" id="KW-0592">Phosphate transport</keyword>
<proteinExistence type="inferred from homology"/>